<feature type="domain" description="Aminoglycoside phosphotransferase" evidence="1">
    <location>
        <begin position="34"/>
        <end position="259"/>
    </location>
</feature>
<protein>
    <submittedName>
        <fullName evidence="2">Aminoglycoside phosphotransferase family protein</fullName>
    </submittedName>
</protein>
<dbReference type="Proteomes" id="UP000677913">
    <property type="component" value="Unassembled WGS sequence"/>
</dbReference>
<dbReference type="InterPro" id="IPR002575">
    <property type="entry name" value="Aminoglycoside_PTrfase"/>
</dbReference>
<accession>A0A8J8BCD0</accession>
<comment type="caution">
    <text evidence="2">The sequence shown here is derived from an EMBL/GenBank/DDBJ whole genome shotgun (WGS) entry which is preliminary data.</text>
</comment>
<evidence type="ECO:0000313" key="2">
    <source>
        <dbReference type="EMBL" id="MBS2963400.1"/>
    </source>
</evidence>
<dbReference type="EMBL" id="JAGSXH010000026">
    <property type="protein sequence ID" value="MBS2963400.1"/>
    <property type="molecule type" value="Genomic_DNA"/>
</dbReference>
<dbReference type="PANTHER" id="PTHR21310:SF42">
    <property type="entry name" value="BIFUNCTIONAL AAC_APH"/>
    <property type="match status" value="1"/>
</dbReference>
<sequence length="300" mass="32783">MHAGQLTITAETAGELVRDQFPEWSALPVRAVASQGTVNAVFRVGEELAARFPLQPADVKVTRRRLEREAQAARELAGSTRFPTPEPVALGEPGRGYPLPWSVQTWIPGEVATPRDLAGSVEFAEDLAEFIGQVRALDTQGRTFRGGGRGGELTAHDAWMETCFERSQGLLDVRRLRRMWAALRQLPRAPADTMTHGDLIPGNVLVAHGRLAGVLDVGGFGPADPALDLVAAWHLLEDGPRRRLREVLGCDDSEWQRGKAWAFEQAVGTVWYYRETNPAMSDMGRATLERLLAGESTAAA</sequence>
<dbReference type="Pfam" id="PF01636">
    <property type="entry name" value="APH"/>
    <property type="match status" value="1"/>
</dbReference>
<dbReference type="InterPro" id="IPR011009">
    <property type="entry name" value="Kinase-like_dom_sf"/>
</dbReference>
<dbReference type="InterPro" id="IPR051678">
    <property type="entry name" value="AGP_Transferase"/>
</dbReference>
<proteinExistence type="predicted"/>
<dbReference type="PANTHER" id="PTHR21310">
    <property type="entry name" value="AMINOGLYCOSIDE PHOSPHOTRANSFERASE-RELATED-RELATED"/>
    <property type="match status" value="1"/>
</dbReference>
<evidence type="ECO:0000259" key="1">
    <source>
        <dbReference type="Pfam" id="PF01636"/>
    </source>
</evidence>
<dbReference type="SUPFAM" id="SSF56112">
    <property type="entry name" value="Protein kinase-like (PK-like)"/>
    <property type="match status" value="1"/>
</dbReference>
<dbReference type="Gene3D" id="3.30.200.20">
    <property type="entry name" value="Phosphorylase Kinase, domain 1"/>
    <property type="match status" value="1"/>
</dbReference>
<dbReference type="RefSeq" id="WP_211467134.1">
    <property type="nucleotide sequence ID" value="NZ_JAGSXH010000026.1"/>
</dbReference>
<dbReference type="CDD" id="cd05155">
    <property type="entry name" value="APH_ChoK_like_1"/>
    <property type="match status" value="1"/>
</dbReference>
<reference evidence="2" key="1">
    <citation type="submission" date="2021-04" db="EMBL/GenBank/DDBJ databases">
        <title>Genome based classification of Actinospica acidithermotolerans sp. nov., an actinobacterium isolated from an Indonesian hot spring.</title>
        <authorList>
            <person name="Kusuma A.B."/>
            <person name="Putra K.E."/>
            <person name="Nafisah S."/>
            <person name="Loh J."/>
            <person name="Nouioui I."/>
            <person name="Goodfellow M."/>
        </authorList>
    </citation>
    <scope>NUCLEOTIDE SEQUENCE</scope>
    <source>
        <strain evidence="2">DSM 45618</strain>
    </source>
</reference>
<organism evidence="2 3">
    <name type="scientific">Actinocrinis puniceicyclus</name>
    <dbReference type="NCBI Taxonomy" id="977794"/>
    <lineage>
        <taxon>Bacteria</taxon>
        <taxon>Bacillati</taxon>
        <taxon>Actinomycetota</taxon>
        <taxon>Actinomycetes</taxon>
        <taxon>Catenulisporales</taxon>
        <taxon>Actinospicaceae</taxon>
        <taxon>Actinocrinis</taxon>
    </lineage>
</organism>
<gene>
    <name evidence="2" type="ORF">KGA66_10110</name>
</gene>
<name>A0A8J8BCD0_9ACTN</name>
<evidence type="ECO:0000313" key="3">
    <source>
        <dbReference type="Proteomes" id="UP000677913"/>
    </source>
</evidence>
<dbReference type="Gene3D" id="3.90.1200.10">
    <property type="match status" value="1"/>
</dbReference>
<keyword evidence="3" id="KW-1185">Reference proteome</keyword>
<dbReference type="AlphaFoldDB" id="A0A8J8BCD0"/>